<evidence type="ECO:0000313" key="4">
    <source>
        <dbReference type="Proteomes" id="UP001150217"/>
    </source>
</evidence>
<evidence type="ECO:0000313" key="3">
    <source>
        <dbReference type="EMBL" id="KAJ4496489.1"/>
    </source>
</evidence>
<keyword evidence="4" id="KW-1185">Reference proteome</keyword>
<keyword evidence="2" id="KW-0732">Signal</keyword>
<accession>A0ABQ8VJD3</accession>
<feature type="signal peptide" evidence="2">
    <location>
        <begin position="1"/>
        <end position="18"/>
    </location>
</feature>
<feature type="chain" id="PRO_5045914387" evidence="2">
    <location>
        <begin position="19"/>
        <end position="191"/>
    </location>
</feature>
<evidence type="ECO:0000256" key="2">
    <source>
        <dbReference type="SAM" id="SignalP"/>
    </source>
</evidence>
<protein>
    <submittedName>
        <fullName evidence="3">Uncharacterized protein</fullName>
    </submittedName>
</protein>
<organism evidence="3 4">
    <name type="scientific">Lentinula lateritia</name>
    <dbReference type="NCBI Taxonomy" id="40482"/>
    <lineage>
        <taxon>Eukaryota</taxon>
        <taxon>Fungi</taxon>
        <taxon>Dikarya</taxon>
        <taxon>Basidiomycota</taxon>
        <taxon>Agaricomycotina</taxon>
        <taxon>Agaricomycetes</taxon>
        <taxon>Agaricomycetidae</taxon>
        <taxon>Agaricales</taxon>
        <taxon>Marasmiineae</taxon>
        <taxon>Omphalotaceae</taxon>
        <taxon>Lentinula</taxon>
    </lineage>
</organism>
<name>A0ABQ8VJD3_9AGAR</name>
<sequence>MRFNNSFIVLGLAAVVSAVPVNVPPVPDPTAQTNSGVGSNAVNASASGSPSLNTRDIGVGLRTADLERREYTVTVTFKQEGGVNPTEESEKEAQEMVKATLKNAASKLKMGSGSELEVKFTNYWPSSFLGKVEFTFQDAICGSGGSGTCQGEATSGGKGTIKNGPKKKRDQKVLWSKVVSRVSCCFESKTF</sequence>
<gene>
    <name evidence="3" type="ORF">C8R41DRAFT_269160</name>
</gene>
<proteinExistence type="predicted"/>
<feature type="compositionally biased region" description="Low complexity" evidence="1">
    <location>
        <begin position="30"/>
        <end position="49"/>
    </location>
</feature>
<feature type="region of interest" description="Disordered" evidence="1">
    <location>
        <begin position="30"/>
        <end position="56"/>
    </location>
</feature>
<evidence type="ECO:0000256" key="1">
    <source>
        <dbReference type="SAM" id="MobiDB-lite"/>
    </source>
</evidence>
<dbReference type="EMBL" id="JANVFT010000028">
    <property type="protein sequence ID" value="KAJ4496489.1"/>
    <property type="molecule type" value="Genomic_DNA"/>
</dbReference>
<dbReference type="Proteomes" id="UP001150217">
    <property type="component" value="Unassembled WGS sequence"/>
</dbReference>
<reference evidence="3" key="1">
    <citation type="submission" date="2022-08" db="EMBL/GenBank/DDBJ databases">
        <title>A Global Phylogenomic Analysis of the Shiitake Genus Lentinula.</title>
        <authorList>
            <consortium name="DOE Joint Genome Institute"/>
            <person name="Sierra-Patev S."/>
            <person name="Min B."/>
            <person name="Naranjo-Ortiz M."/>
            <person name="Looney B."/>
            <person name="Konkel Z."/>
            <person name="Slot J.C."/>
            <person name="Sakamoto Y."/>
            <person name="Steenwyk J.L."/>
            <person name="Rokas A."/>
            <person name="Carro J."/>
            <person name="Camarero S."/>
            <person name="Ferreira P."/>
            <person name="Molpeceres G."/>
            <person name="Ruiz-Duenas F.J."/>
            <person name="Serrano A."/>
            <person name="Henrissat B."/>
            <person name="Drula E."/>
            <person name="Hughes K.W."/>
            <person name="Mata J.L."/>
            <person name="Ishikawa N.K."/>
            <person name="Vargas-Isla R."/>
            <person name="Ushijima S."/>
            <person name="Smith C.A."/>
            <person name="Ahrendt S."/>
            <person name="Andreopoulos W."/>
            <person name="He G."/>
            <person name="Labutti K."/>
            <person name="Lipzen A."/>
            <person name="Ng V."/>
            <person name="Riley R."/>
            <person name="Sandor L."/>
            <person name="Barry K."/>
            <person name="Martinez A.T."/>
            <person name="Xiao Y."/>
            <person name="Gibbons J.G."/>
            <person name="Terashima K."/>
            <person name="Grigoriev I.V."/>
            <person name="Hibbett D.S."/>
        </authorList>
    </citation>
    <scope>NUCLEOTIDE SEQUENCE</scope>
    <source>
        <strain evidence="3">RHP3577 ss4</strain>
    </source>
</reference>
<comment type="caution">
    <text evidence="3">The sequence shown here is derived from an EMBL/GenBank/DDBJ whole genome shotgun (WGS) entry which is preliminary data.</text>
</comment>